<dbReference type="OrthoDB" id="9774747at2"/>
<dbReference type="AlphaFoldDB" id="A0A254T9M8"/>
<keyword evidence="2" id="KW-1185">Reference proteome</keyword>
<organism evidence="1 2">
    <name type="scientific">Noviherbaspirillum denitrificans</name>
    <dbReference type="NCBI Taxonomy" id="1968433"/>
    <lineage>
        <taxon>Bacteria</taxon>
        <taxon>Pseudomonadati</taxon>
        <taxon>Pseudomonadota</taxon>
        <taxon>Betaproteobacteria</taxon>
        <taxon>Burkholderiales</taxon>
        <taxon>Oxalobacteraceae</taxon>
        <taxon>Noviherbaspirillum</taxon>
    </lineage>
</organism>
<gene>
    <name evidence="1" type="ORF">AYR66_07010</name>
</gene>
<dbReference type="EMBL" id="LSTO01000001">
    <property type="protein sequence ID" value="OWW19285.1"/>
    <property type="molecule type" value="Genomic_DNA"/>
</dbReference>
<evidence type="ECO:0000313" key="2">
    <source>
        <dbReference type="Proteomes" id="UP000197535"/>
    </source>
</evidence>
<dbReference type="Proteomes" id="UP000197535">
    <property type="component" value="Unassembled WGS sequence"/>
</dbReference>
<sequence length="74" mass="8235">MRLVNGDIWVVTGRGIRTTTQIVHALVGTHGEPLSYPIRSNTNNELHVIREVLHESQAGVRINLQQLWGKDAAP</sequence>
<proteinExistence type="predicted"/>
<comment type="caution">
    <text evidence="1">The sequence shown here is derived from an EMBL/GenBank/DDBJ whole genome shotgun (WGS) entry which is preliminary data.</text>
</comment>
<dbReference type="RefSeq" id="WP_088706202.1">
    <property type="nucleotide sequence ID" value="NZ_LSTO01000001.1"/>
</dbReference>
<reference evidence="1 2" key="1">
    <citation type="submission" date="2016-02" db="EMBL/GenBank/DDBJ databases">
        <authorList>
            <person name="Wen L."/>
            <person name="He K."/>
            <person name="Yang H."/>
        </authorList>
    </citation>
    <scope>NUCLEOTIDE SEQUENCE [LARGE SCALE GENOMIC DNA]</scope>
    <source>
        <strain evidence="1 2">TSA40</strain>
    </source>
</reference>
<name>A0A254T9M8_9BURK</name>
<protein>
    <submittedName>
        <fullName evidence="1">Uncharacterized protein</fullName>
    </submittedName>
</protein>
<accession>A0A254T9M8</accession>
<evidence type="ECO:0000313" key="1">
    <source>
        <dbReference type="EMBL" id="OWW19285.1"/>
    </source>
</evidence>